<comment type="caution">
    <text evidence="2">The sequence shown here is derived from an EMBL/GenBank/DDBJ whole genome shotgun (WGS) entry which is preliminary data.</text>
</comment>
<sequence>MAGMTTSQNRQPKGITNGGQFASDAHAESTLLLDPAHRAVTLAPGDGDTFPELADGEVIETLNVSRSDDGFGYWVSPAKTINLKGLITDADPRLHGQTLDDWLERNSPVIEDFLAERYDADVTTDEGWDEVSVECTAQLPDGPLTEAQVVDAAWNWTKVVQLHNESDHGSFRSVNLGRLIVERVQDATVLTNPYAARSAGLHLSADEMDGMIEESRGSSRPVTDATAVAIARELNRIRTSRGVIAYPAVGRLASRGYLDNTAVDLELSRASAANQQSVSPDRKLAARIEAMQSWMSDGGSHA</sequence>
<reference evidence="2 3" key="1">
    <citation type="submission" date="2020-11" db="EMBL/GenBank/DDBJ databases">
        <title>Arthrobacter antarcticus sp. nov., isolated from Antarctic Soil.</title>
        <authorList>
            <person name="Li J."/>
        </authorList>
    </citation>
    <scope>NUCLEOTIDE SEQUENCE [LARGE SCALE GENOMIC DNA]</scope>
    <source>
        <strain evidence="2 3">Z1-20</strain>
    </source>
</reference>
<protein>
    <submittedName>
        <fullName evidence="2">Uncharacterized protein</fullName>
    </submittedName>
</protein>
<dbReference type="EMBL" id="JADNYM010000005">
    <property type="protein sequence ID" value="MBG0738818.1"/>
    <property type="molecule type" value="Genomic_DNA"/>
</dbReference>
<feature type="compositionally biased region" description="Polar residues" evidence="1">
    <location>
        <begin position="1"/>
        <end position="11"/>
    </location>
</feature>
<dbReference type="Proteomes" id="UP000655366">
    <property type="component" value="Unassembled WGS sequence"/>
</dbReference>
<gene>
    <name evidence="2" type="ORF">IV500_05210</name>
</gene>
<accession>A0A931CSB5</accession>
<proteinExistence type="predicted"/>
<keyword evidence="3" id="KW-1185">Reference proteome</keyword>
<evidence type="ECO:0000313" key="3">
    <source>
        <dbReference type="Proteomes" id="UP000655366"/>
    </source>
</evidence>
<evidence type="ECO:0000313" key="2">
    <source>
        <dbReference type="EMBL" id="MBG0738818.1"/>
    </source>
</evidence>
<name>A0A931CSB5_9MICC</name>
<dbReference type="AlphaFoldDB" id="A0A931CSB5"/>
<feature type="region of interest" description="Disordered" evidence="1">
    <location>
        <begin position="1"/>
        <end position="21"/>
    </location>
</feature>
<evidence type="ECO:0000256" key="1">
    <source>
        <dbReference type="SAM" id="MobiDB-lite"/>
    </source>
</evidence>
<organism evidence="2 3">
    <name type="scientific">Arthrobacter terrae</name>
    <dbReference type="NCBI Taxonomy" id="2935737"/>
    <lineage>
        <taxon>Bacteria</taxon>
        <taxon>Bacillati</taxon>
        <taxon>Actinomycetota</taxon>
        <taxon>Actinomycetes</taxon>
        <taxon>Micrococcales</taxon>
        <taxon>Micrococcaceae</taxon>
        <taxon>Arthrobacter</taxon>
    </lineage>
</organism>